<evidence type="ECO:0000313" key="4">
    <source>
        <dbReference type="EMBL" id="GFR60366.1"/>
    </source>
</evidence>
<dbReference type="InterPro" id="IPR036259">
    <property type="entry name" value="MFS_trans_sf"/>
</dbReference>
<protein>
    <submittedName>
        <fullName evidence="4">Solute carrier family 15 member 4</fullName>
    </submittedName>
</protein>
<evidence type="ECO:0000256" key="1">
    <source>
        <dbReference type="SAM" id="MobiDB-lite"/>
    </source>
</evidence>
<evidence type="ECO:0000256" key="2">
    <source>
        <dbReference type="SAM" id="Phobius"/>
    </source>
</evidence>
<comment type="caution">
    <text evidence="4">The sequence shown here is derived from an EMBL/GenBank/DDBJ whole genome shotgun (WGS) entry which is preliminary data.</text>
</comment>
<feature type="region of interest" description="Disordered" evidence="1">
    <location>
        <begin position="152"/>
        <end position="189"/>
    </location>
</feature>
<dbReference type="EMBL" id="BMAT01000137">
    <property type="protein sequence ID" value="GFR60366.1"/>
    <property type="molecule type" value="Genomic_DNA"/>
</dbReference>
<name>A0AAV4EJE1_9GAST</name>
<feature type="chain" id="PRO_5043999815" evidence="3">
    <location>
        <begin position="30"/>
        <end position="189"/>
    </location>
</feature>
<keyword evidence="2" id="KW-1133">Transmembrane helix</keyword>
<keyword evidence="5" id="KW-1185">Reference proteome</keyword>
<keyword evidence="3" id="KW-0732">Signal</keyword>
<sequence length="189" mass="21237">MQGLLTGLFLASSGVGNWVATAILSIVEAATTHGKLPCQLWKPSPNKAAIKQGNVSCLVWSVETAIKQDPWWNSEINDAKMENLMFLLAGLMLVNTLVFIVVAHFYTYQDPNSFQSGDSTSKEKEAGQHNHYKDIPTDVHWTRQDDKIHYAYGDDNDSDNYNREGYEDQNNSFAIEKEKDTTPLANSEY</sequence>
<feature type="signal peptide" evidence="3">
    <location>
        <begin position="1"/>
        <end position="29"/>
    </location>
</feature>
<keyword evidence="2" id="KW-0812">Transmembrane</keyword>
<keyword evidence="2" id="KW-0472">Membrane</keyword>
<reference evidence="4 5" key="1">
    <citation type="journal article" date="2021" name="Elife">
        <title>Chloroplast acquisition without the gene transfer in kleptoplastic sea slugs, Plakobranchus ocellatus.</title>
        <authorList>
            <person name="Maeda T."/>
            <person name="Takahashi S."/>
            <person name="Yoshida T."/>
            <person name="Shimamura S."/>
            <person name="Takaki Y."/>
            <person name="Nagai Y."/>
            <person name="Toyoda A."/>
            <person name="Suzuki Y."/>
            <person name="Arimoto A."/>
            <person name="Ishii H."/>
            <person name="Satoh N."/>
            <person name="Nishiyama T."/>
            <person name="Hasebe M."/>
            <person name="Maruyama T."/>
            <person name="Minagawa J."/>
            <person name="Obokata J."/>
            <person name="Shigenobu S."/>
        </authorList>
    </citation>
    <scope>NUCLEOTIDE SEQUENCE [LARGE SCALE GENOMIC DNA]</scope>
</reference>
<dbReference type="Proteomes" id="UP000762676">
    <property type="component" value="Unassembled WGS sequence"/>
</dbReference>
<proteinExistence type="predicted"/>
<evidence type="ECO:0000313" key="5">
    <source>
        <dbReference type="Proteomes" id="UP000762676"/>
    </source>
</evidence>
<feature type="compositionally biased region" description="Basic and acidic residues" evidence="1">
    <location>
        <begin position="120"/>
        <end position="136"/>
    </location>
</feature>
<feature type="region of interest" description="Disordered" evidence="1">
    <location>
        <begin position="114"/>
        <end position="136"/>
    </location>
</feature>
<organism evidence="4 5">
    <name type="scientific">Elysia marginata</name>
    <dbReference type="NCBI Taxonomy" id="1093978"/>
    <lineage>
        <taxon>Eukaryota</taxon>
        <taxon>Metazoa</taxon>
        <taxon>Spiralia</taxon>
        <taxon>Lophotrochozoa</taxon>
        <taxon>Mollusca</taxon>
        <taxon>Gastropoda</taxon>
        <taxon>Heterobranchia</taxon>
        <taxon>Euthyneura</taxon>
        <taxon>Panpulmonata</taxon>
        <taxon>Sacoglossa</taxon>
        <taxon>Placobranchoidea</taxon>
        <taxon>Plakobranchidae</taxon>
        <taxon>Elysia</taxon>
    </lineage>
</organism>
<dbReference type="Gene3D" id="1.20.1250.20">
    <property type="entry name" value="MFS general substrate transporter like domains"/>
    <property type="match status" value="1"/>
</dbReference>
<evidence type="ECO:0000256" key="3">
    <source>
        <dbReference type="SAM" id="SignalP"/>
    </source>
</evidence>
<accession>A0AAV4EJE1</accession>
<dbReference type="AlphaFoldDB" id="A0AAV4EJE1"/>
<feature type="transmembrane region" description="Helical" evidence="2">
    <location>
        <begin position="84"/>
        <end position="106"/>
    </location>
</feature>
<gene>
    <name evidence="4" type="ORF">ElyMa_000077500</name>
</gene>